<feature type="domain" description="Semialdehyde dehydrogenase NAD-binding" evidence="9">
    <location>
        <begin position="18"/>
        <end position="154"/>
    </location>
</feature>
<dbReference type="GO" id="GO:0003942">
    <property type="term" value="F:N-acetyl-gamma-glutamyl-phosphate reductase activity"/>
    <property type="evidence" value="ECO:0007669"/>
    <property type="project" value="UniProtKB-UniRule"/>
</dbReference>
<dbReference type="NCBIfam" id="TIGR01850">
    <property type="entry name" value="argC"/>
    <property type="match status" value="1"/>
</dbReference>
<dbReference type="GO" id="GO:0070401">
    <property type="term" value="F:NADP+ binding"/>
    <property type="evidence" value="ECO:0007669"/>
    <property type="project" value="InterPro"/>
</dbReference>
<evidence type="ECO:0000256" key="1">
    <source>
        <dbReference type="ARBA" id="ARBA00004862"/>
    </source>
</evidence>
<protein>
    <recommendedName>
        <fullName evidence="7">N-acetyl-gamma-glutamyl-phosphate reductase</fullName>
        <shortName evidence="7">AGPR</shortName>
        <ecNumber evidence="7">1.2.1.38</ecNumber>
    </recommendedName>
    <alternativeName>
        <fullName evidence="7">N-acetyl-glutamate semialdehyde dehydrogenase</fullName>
        <shortName evidence="7">NAGSA dehydrogenase</shortName>
    </alternativeName>
</protein>
<dbReference type="CDD" id="cd23934">
    <property type="entry name" value="AGPR_1_C"/>
    <property type="match status" value="1"/>
</dbReference>
<evidence type="ECO:0000313" key="11">
    <source>
        <dbReference type="Proteomes" id="UP000185779"/>
    </source>
</evidence>
<dbReference type="STRING" id="1839936.SBU_000201"/>
<organism evidence="10 11">
    <name type="scientific">Candidatus Syntropharchaeum butanivorans</name>
    <dbReference type="NCBI Taxonomy" id="1839936"/>
    <lineage>
        <taxon>Archaea</taxon>
        <taxon>Methanobacteriati</taxon>
        <taxon>Methanobacteriota</taxon>
        <taxon>Stenosarchaea group</taxon>
        <taxon>Methanomicrobia</taxon>
        <taxon>Methanosarcinales</taxon>
        <taxon>ANME-2 cluster</taxon>
        <taxon>Candidatus Syntropharchaeum</taxon>
    </lineage>
</organism>
<keyword evidence="5 7" id="KW-0560">Oxidoreductase</keyword>
<feature type="active site" evidence="7 8">
    <location>
        <position position="161"/>
    </location>
</feature>
<keyword evidence="3 7" id="KW-0028">Amino-acid biosynthesis</keyword>
<accession>A0A1F2P6S3</accession>
<comment type="caution">
    <text evidence="10">The sequence shown here is derived from an EMBL/GenBank/DDBJ whole genome shotgun (WGS) entry which is preliminary data.</text>
</comment>
<keyword evidence="7" id="KW-0963">Cytoplasm</keyword>
<dbReference type="PANTHER" id="PTHR32338">
    <property type="entry name" value="N-ACETYL-GAMMA-GLUTAMYL-PHOSPHATE REDUCTASE, CHLOROPLASTIC-RELATED-RELATED"/>
    <property type="match status" value="1"/>
</dbReference>
<dbReference type="Gene3D" id="3.30.360.10">
    <property type="entry name" value="Dihydrodipicolinate Reductase, domain 2"/>
    <property type="match status" value="1"/>
</dbReference>
<dbReference type="Pfam" id="PF22698">
    <property type="entry name" value="Semialdhyde_dhC_1"/>
    <property type="match status" value="1"/>
</dbReference>
<dbReference type="InterPro" id="IPR036291">
    <property type="entry name" value="NAD(P)-bd_dom_sf"/>
</dbReference>
<evidence type="ECO:0000256" key="8">
    <source>
        <dbReference type="PROSITE-ProRule" id="PRU10010"/>
    </source>
</evidence>
<dbReference type="InterPro" id="IPR000534">
    <property type="entry name" value="Semialdehyde_DH_NAD-bd"/>
</dbReference>
<dbReference type="Gene3D" id="3.40.50.720">
    <property type="entry name" value="NAD(P)-binding Rossmann-like Domain"/>
    <property type="match status" value="1"/>
</dbReference>
<dbReference type="GO" id="GO:0051287">
    <property type="term" value="F:NAD binding"/>
    <property type="evidence" value="ECO:0007669"/>
    <property type="project" value="InterPro"/>
</dbReference>
<comment type="catalytic activity">
    <reaction evidence="6 7">
        <text>N-acetyl-L-glutamate 5-semialdehyde + phosphate + NADP(+) = N-acetyl-L-glutamyl 5-phosphate + NADPH + H(+)</text>
        <dbReference type="Rhea" id="RHEA:21588"/>
        <dbReference type="ChEBI" id="CHEBI:15378"/>
        <dbReference type="ChEBI" id="CHEBI:29123"/>
        <dbReference type="ChEBI" id="CHEBI:43474"/>
        <dbReference type="ChEBI" id="CHEBI:57783"/>
        <dbReference type="ChEBI" id="CHEBI:57936"/>
        <dbReference type="ChEBI" id="CHEBI:58349"/>
        <dbReference type="EC" id="1.2.1.38"/>
    </reaction>
</comment>
<evidence type="ECO:0000259" key="9">
    <source>
        <dbReference type="SMART" id="SM00859"/>
    </source>
</evidence>
<evidence type="ECO:0000256" key="2">
    <source>
        <dbReference type="ARBA" id="ARBA00022571"/>
    </source>
</evidence>
<dbReference type="UniPathway" id="UPA00068">
    <property type="reaction ID" value="UER00108"/>
</dbReference>
<evidence type="ECO:0000313" key="10">
    <source>
        <dbReference type="EMBL" id="OFV66908.1"/>
    </source>
</evidence>
<keyword evidence="4 7" id="KW-0521">NADP</keyword>
<keyword evidence="11" id="KW-1185">Reference proteome</keyword>
<dbReference type="SUPFAM" id="SSF51735">
    <property type="entry name" value="NAD(P)-binding Rossmann-fold domains"/>
    <property type="match status" value="1"/>
</dbReference>
<keyword evidence="2 7" id="KW-0055">Arginine biosynthesis</keyword>
<dbReference type="EC" id="1.2.1.38" evidence="7"/>
<evidence type="ECO:0000256" key="3">
    <source>
        <dbReference type="ARBA" id="ARBA00022605"/>
    </source>
</evidence>
<name>A0A1F2P6S3_9EURY</name>
<dbReference type="InterPro" id="IPR050085">
    <property type="entry name" value="AGPR"/>
</dbReference>
<comment type="similarity">
    <text evidence="7">Belongs to the NAGSA dehydrogenase family. Type 1 subfamily.</text>
</comment>
<dbReference type="GO" id="GO:0005737">
    <property type="term" value="C:cytoplasm"/>
    <property type="evidence" value="ECO:0007669"/>
    <property type="project" value="UniProtKB-SubCell"/>
</dbReference>
<dbReference type="CDD" id="cd17895">
    <property type="entry name" value="AGPR_1_N"/>
    <property type="match status" value="1"/>
</dbReference>
<evidence type="ECO:0000256" key="5">
    <source>
        <dbReference type="ARBA" id="ARBA00023002"/>
    </source>
</evidence>
<dbReference type="InterPro" id="IPR000706">
    <property type="entry name" value="AGPR_type-1"/>
</dbReference>
<dbReference type="GO" id="GO:0006526">
    <property type="term" value="P:L-arginine biosynthetic process"/>
    <property type="evidence" value="ECO:0007669"/>
    <property type="project" value="UniProtKB-UniRule"/>
</dbReference>
<gene>
    <name evidence="7" type="primary">argC</name>
    <name evidence="10" type="ORF">SBU_000201</name>
</gene>
<dbReference type="PANTHER" id="PTHR32338:SF10">
    <property type="entry name" value="N-ACETYL-GAMMA-GLUTAMYL-PHOSPHATE REDUCTASE, CHLOROPLASTIC-RELATED"/>
    <property type="match status" value="1"/>
</dbReference>
<reference evidence="10" key="1">
    <citation type="submission" date="2016-05" db="EMBL/GenBank/DDBJ databases">
        <title>Microbial consortia oxidize butane by reversing methanogenesis.</title>
        <authorList>
            <person name="Laso-Perez R."/>
            <person name="Richter M."/>
            <person name="Wegener G."/>
            <person name="Musat F."/>
        </authorList>
    </citation>
    <scope>NUCLEOTIDE SEQUENCE [LARGE SCALE GENOMIC DNA]</scope>
    <source>
        <strain evidence="10">BOX1</strain>
    </source>
</reference>
<dbReference type="Proteomes" id="UP000185779">
    <property type="component" value="Unassembled WGS sequence"/>
</dbReference>
<evidence type="ECO:0000256" key="6">
    <source>
        <dbReference type="ARBA" id="ARBA00050557"/>
    </source>
</evidence>
<dbReference type="PROSITE" id="PS01224">
    <property type="entry name" value="ARGC"/>
    <property type="match status" value="1"/>
</dbReference>
<dbReference type="HAMAP" id="MF_00150">
    <property type="entry name" value="ArgC_type1"/>
    <property type="match status" value="1"/>
</dbReference>
<dbReference type="Pfam" id="PF01118">
    <property type="entry name" value="Semialdhyde_dh"/>
    <property type="match status" value="1"/>
</dbReference>
<dbReference type="EMBL" id="LYOR01000001">
    <property type="protein sequence ID" value="OFV66908.1"/>
    <property type="molecule type" value="Genomic_DNA"/>
</dbReference>
<comment type="pathway">
    <text evidence="1 7">Amino-acid biosynthesis; L-arginine biosynthesis; N(2)-acetyl-L-ornithine from L-glutamate: step 3/4.</text>
</comment>
<dbReference type="InterPro" id="IPR023013">
    <property type="entry name" value="AGPR_AS"/>
</dbReference>
<dbReference type="InterPro" id="IPR058924">
    <property type="entry name" value="AGPR_dimerisation_dom"/>
</dbReference>
<dbReference type="PATRIC" id="fig|1839936.3.peg.200"/>
<sequence length="350" mass="38644">MAREDINITPSDRGNMIRVGIIGGSGYTGLELMRILLSHPEVEITAVTSRRFAGRRLGDVFPHLMHLTDLKFEDVSLESISNRADIVFTAVPHTRAMEYVPEILRRGCRVIDLSADYRLNTRVYEKVYGVKHRDPGRRAVYGLCELHPDVRDADLVANPGCYPTGAILAAAPLVRAEVVDRVIFDAKSGISGAGAEPTNTSHFPNLAENIKPYRITTHRHHAEMTQELRELDPARIGFTPHVIPAIRGILTTAHILLRKPVEPDEVEAIFDGFYDDKPFVRVGGIPDLASVRGSNFCDIGFELEEGSDRLVVISAIDNLVKGASGQAVQNMNLMFGLDERMGLMVPGLFP</sequence>
<dbReference type="SUPFAM" id="SSF55347">
    <property type="entry name" value="Glyceraldehyde-3-phosphate dehydrogenase-like, C-terminal domain"/>
    <property type="match status" value="1"/>
</dbReference>
<proteinExistence type="inferred from homology"/>
<evidence type="ECO:0000256" key="7">
    <source>
        <dbReference type="HAMAP-Rule" id="MF_00150"/>
    </source>
</evidence>
<evidence type="ECO:0000256" key="4">
    <source>
        <dbReference type="ARBA" id="ARBA00022857"/>
    </source>
</evidence>
<comment type="subcellular location">
    <subcellularLocation>
        <location evidence="7">Cytoplasm</location>
    </subcellularLocation>
</comment>
<comment type="function">
    <text evidence="7">Catalyzes the NADPH-dependent reduction of N-acetyl-5-glutamyl phosphate to yield N-acetyl-L-glutamate 5-semialdehyde.</text>
</comment>
<dbReference type="FunFam" id="3.30.360.10:FF:000014">
    <property type="entry name" value="N-acetyl-gamma-glutamyl-phosphate reductase"/>
    <property type="match status" value="1"/>
</dbReference>
<dbReference type="SMART" id="SM00859">
    <property type="entry name" value="Semialdhyde_dh"/>
    <property type="match status" value="1"/>
</dbReference>
<dbReference type="AlphaFoldDB" id="A0A1F2P6S3"/>